<protein>
    <recommendedName>
        <fullName evidence="2">Tyr recombinase domain-containing protein</fullName>
    </recommendedName>
</protein>
<dbReference type="PROSITE" id="PS51898">
    <property type="entry name" value="TYR_RECOMBINASE"/>
    <property type="match status" value="1"/>
</dbReference>
<dbReference type="InterPro" id="IPR002104">
    <property type="entry name" value="Integrase_catalytic"/>
</dbReference>
<evidence type="ECO:0000313" key="4">
    <source>
        <dbReference type="Proteomes" id="UP000093925"/>
    </source>
</evidence>
<dbReference type="Pfam" id="PF00589">
    <property type="entry name" value="Phage_integrase"/>
    <property type="match status" value="1"/>
</dbReference>
<dbReference type="EMBL" id="LZLM01000091">
    <property type="protein sequence ID" value="OBJ83544.1"/>
    <property type="molecule type" value="Genomic_DNA"/>
</dbReference>
<dbReference type="InterPro" id="IPR011010">
    <property type="entry name" value="DNA_brk_join_enz"/>
</dbReference>
<dbReference type="Proteomes" id="UP000093925">
    <property type="component" value="Unassembled WGS sequence"/>
</dbReference>
<accession>A0A1A3IDR8</accession>
<evidence type="ECO:0000259" key="2">
    <source>
        <dbReference type="PROSITE" id="PS51898"/>
    </source>
</evidence>
<dbReference type="Gene3D" id="1.10.443.10">
    <property type="entry name" value="Intergrase catalytic core"/>
    <property type="match status" value="1"/>
</dbReference>
<reference evidence="3 4" key="1">
    <citation type="submission" date="2016-06" db="EMBL/GenBank/DDBJ databases">
        <authorList>
            <person name="Kjaerup R.B."/>
            <person name="Dalgaard T.S."/>
            <person name="Juul-Madsen H.R."/>
        </authorList>
    </citation>
    <scope>NUCLEOTIDE SEQUENCE [LARGE SCALE GENOMIC DNA]</scope>
    <source>
        <strain evidence="3 4">1276495.2</strain>
    </source>
</reference>
<proteinExistence type="predicted"/>
<dbReference type="GO" id="GO:0003677">
    <property type="term" value="F:DNA binding"/>
    <property type="evidence" value="ECO:0007669"/>
    <property type="project" value="InterPro"/>
</dbReference>
<evidence type="ECO:0000256" key="1">
    <source>
        <dbReference type="ARBA" id="ARBA00023172"/>
    </source>
</evidence>
<gene>
    <name evidence="3" type="ORF">A5640_18445</name>
</gene>
<sequence>MYRLLAAVKKAGPRHLKLHGARHTAATQSALDGVAPAVIAAWLGHTDASFTMKRYTHSQPEALKSAGDTFDRVVTSRDTQQG</sequence>
<dbReference type="InterPro" id="IPR013762">
    <property type="entry name" value="Integrase-like_cat_sf"/>
</dbReference>
<keyword evidence="1" id="KW-0233">DNA recombination</keyword>
<dbReference type="GO" id="GO:0006310">
    <property type="term" value="P:DNA recombination"/>
    <property type="evidence" value="ECO:0007669"/>
    <property type="project" value="UniProtKB-KW"/>
</dbReference>
<dbReference type="SUPFAM" id="SSF56349">
    <property type="entry name" value="DNA breaking-rejoining enzymes"/>
    <property type="match status" value="1"/>
</dbReference>
<comment type="caution">
    <text evidence="3">The sequence shown here is derived from an EMBL/GenBank/DDBJ whole genome shotgun (WGS) entry which is preliminary data.</text>
</comment>
<organism evidence="3 4">
    <name type="scientific">Mycobacterium asiaticum</name>
    <dbReference type="NCBI Taxonomy" id="1790"/>
    <lineage>
        <taxon>Bacteria</taxon>
        <taxon>Bacillati</taxon>
        <taxon>Actinomycetota</taxon>
        <taxon>Actinomycetes</taxon>
        <taxon>Mycobacteriales</taxon>
        <taxon>Mycobacteriaceae</taxon>
        <taxon>Mycobacterium</taxon>
    </lineage>
</organism>
<feature type="domain" description="Tyr recombinase" evidence="2">
    <location>
        <begin position="1"/>
        <end position="68"/>
    </location>
</feature>
<dbReference type="AlphaFoldDB" id="A0A1A3IDR8"/>
<evidence type="ECO:0000313" key="3">
    <source>
        <dbReference type="EMBL" id="OBJ83544.1"/>
    </source>
</evidence>
<name>A0A1A3IDR8_MYCAS</name>
<dbReference type="GO" id="GO:0015074">
    <property type="term" value="P:DNA integration"/>
    <property type="evidence" value="ECO:0007669"/>
    <property type="project" value="InterPro"/>
</dbReference>